<evidence type="ECO:0000313" key="3">
    <source>
        <dbReference type="Proteomes" id="UP001218188"/>
    </source>
</evidence>
<sequence length="166" mass="18566">MLSFSSFGVPLVFVAILLLSIVVGITCVWDMRNRRGTLVSQAENLDPDQKPKIWDFVAENINQSGYEYQDAKWENIVPLSVARRSESRVPAVAAALTILQRIRHPRKVSDVEIKPDIPCLDRLEIAVVIAMPQPSQNASDSSEDEMEDKSTEFYIGLHQATILGLD</sequence>
<reference evidence="2" key="1">
    <citation type="submission" date="2023-03" db="EMBL/GenBank/DDBJ databases">
        <title>Massive genome expansion in bonnet fungi (Mycena s.s.) driven by repeated elements and novel gene families across ecological guilds.</title>
        <authorList>
            <consortium name="Lawrence Berkeley National Laboratory"/>
            <person name="Harder C.B."/>
            <person name="Miyauchi S."/>
            <person name="Viragh M."/>
            <person name="Kuo A."/>
            <person name="Thoen E."/>
            <person name="Andreopoulos B."/>
            <person name="Lu D."/>
            <person name="Skrede I."/>
            <person name="Drula E."/>
            <person name="Henrissat B."/>
            <person name="Morin E."/>
            <person name="Kohler A."/>
            <person name="Barry K."/>
            <person name="LaButti K."/>
            <person name="Morin E."/>
            <person name="Salamov A."/>
            <person name="Lipzen A."/>
            <person name="Mereny Z."/>
            <person name="Hegedus B."/>
            <person name="Baldrian P."/>
            <person name="Stursova M."/>
            <person name="Weitz H."/>
            <person name="Taylor A."/>
            <person name="Grigoriev I.V."/>
            <person name="Nagy L.G."/>
            <person name="Martin F."/>
            <person name="Kauserud H."/>
        </authorList>
    </citation>
    <scope>NUCLEOTIDE SEQUENCE</scope>
    <source>
        <strain evidence="2">CBHHK200</strain>
    </source>
</reference>
<dbReference type="EMBL" id="JARJCM010000077">
    <property type="protein sequence ID" value="KAJ7032023.1"/>
    <property type="molecule type" value="Genomic_DNA"/>
</dbReference>
<name>A0AAD6SQE5_9AGAR</name>
<dbReference type="AlphaFoldDB" id="A0AAD6SQE5"/>
<accession>A0AAD6SQE5</accession>
<dbReference type="Proteomes" id="UP001218188">
    <property type="component" value="Unassembled WGS sequence"/>
</dbReference>
<organism evidence="2 3">
    <name type="scientific">Mycena alexandri</name>
    <dbReference type="NCBI Taxonomy" id="1745969"/>
    <lineage>
        <taxon>Eukaryota</taxon>
        <taxon>Fungi</taxon>
        <taxon>Dikarya</taxon>
        <taxon>Basidiomycota</taxon>
        <taxon>Agaricomycotina</taxon>
        <taxon>Agaricomycetes</taxon>
        <taxon>Agaricomycetidae</taxon>
        <taxon>Agaricales</taxon>
        <taxon>Marasmiineae</taxon>
        <taxon>Mycenaceae</taxon>
        <taxon>Mycena</taxon>
    </lineage>
</organism>
<evidence type="ECO:0000313" key="2">
    <source>
        <dbReference type="EMBL" id="KAJ7032023.1"/>
    </source>
</evidence>
<keyword evidence="3" id="KW-1185">Reference proteome</keyword>
<protein>
    <submittedName>
        <fullName evidence="2">Uncharacterized protein</fullName>
    </submittedName>
</protein>
<comment type="caution">
    <text evidence="2">The sequence shown here is derived from an EMBL/GenBank/DDBJ whole genome shotgun (WGS) entry which is preliminary data.</text>
</comment>
<keyword evidence="1" id="KW-0472">Membrane</keyword>
<evidence type="ECO:0000256" key="1">
    <source>
        <dbReference type="SAM" id="Phobius"/>
    </source>
</evidence>
<proteinExistence type="predicted"/>
<gene>
    <name evidence="2" type="ORF">C8F04DRAFT_1396926</name>
</gene>
<keyword evidence="1" id="KW-1133">Transmembrane helix</keyword>
<keyword evidence="1" id="KW-0812">Transmembrane</keyword>
<feature type="transmembrane region" description="Helical" evidence="1">
    <location>
        <begin position="6"/>
        <end position="29"/>
    </location>
</feature>